<evidence type="ECO:0000313" key="8">
    <source>
        <dbReference type="EMBL" id="CAG9856348.1"/>
    </source>
</evidence>
<dbReference type="FunFam" id="1.10.238.20:FF:000001">
    <property type="entry name" value="General odorant-binding protein lush"/>
    <property type="match status" value="1"/>
</dbReference>
<dbReference type="Pfam" id="PF01395">
    <property type="entry name" value="PBP_GOBP"/>
    <property type="match status" value="1"/>
</dbReference>
<evidence type="ECO:0000256" key="6">
    <source>
        <dbReference type="ARBA" id="ARBA00056866"/>
    </source>
</evidence>
<evidence type="ECO:0000256" key="7">
    <source>
        <dbReference type="SAM" id="SignalP"/>
    </source>
</evidence>
<keyword evidence="4 7" id="KW-0732">Signal</keyword>
<reference evidence="8" key="1">
    <citation type="submission" date="2022-01" db="EMBL/GenBank/DDBJ databases">
        <authorList>
            <person name="King R."/>
        </authorList>
    </citation>
    <scope>NUCLEOTIDE SEQUENCE</scope>
</reference>
<comment type="similarity">
    <text evidence="2">Belongs to the PBP/GOBP family.</text>
</comment>
<evidence type="ECO:0000256" key="3">
    <source>
        <dbReference type="ARBA" id="ARBA00022525"/>
    </source>
</evidence>
<keyword evidence="3" id="KW-0964">Secreted</keyword>
<sequence>MKYLVVLVVVCVCYVQSEFTPEQVAKIKQHHAECSKESGVNQELVARARKGDFVEDAKLKRHMFCVSKKIGFQNQEGMVQEEVLKAKVGAILGDQKLADSLIGVCAKNLANGEETAFAAVKCYYEKTPTHISIV</sequence>
<dbReference type="OrthoDB" id="8194670at2759"/>
<keyword evidence="9" id="KW-1185">Reference proteome</keyword>
<dbReference type="Gene3D" id="1.10.238.20">
    <property type="entry name" value="Pheromone/general odorant binding protein domain"/>
    <property type="match status" value="1"/>
</dbReference>
<dbReference type="PANTHER" id="PTHR11857">
    <property type="entry name" value="ODORANT BINDING PROTEIN-RELATED"/>
    <property type="match status" value="1"/>
</dbReference>
<dbReference type="SUPFAM" id="SSF47565">
    <property type="entry name" value="Insect pheromone/odorant-binding proteins"/>
    <property type="match status" value="1"/>
</dbReference>
<dbReference type="InterPro" id="IPR006170">
    <property type="entry name" value="PBP/GOBP"/>
</dbReference>
<comment type="subcellular location">
    <subcellularLocation>
        <location evidence="1">Secreted</location>
    </subcellularLocation>
</comment>
<dbReference type="PANTHER" id="PTHR11857:SF43">
    <property type="entry name" value="GEO07291P1-RELATED"/>
    <property type="match status" value="1"/>
</dbReference>
<dbReference type="Proteomes" id="UP001153712">
    <property type="component" value="Chromosome 12"/>
</dbReference>
<comment type="function">
    <text evidence="6">May be a carrier protein for lipids.</text>
</comment>
<protein>
    <submittedName>
        <fullName evidence="8">Uncharacterized protein</fullName>
    </submittedName>
</protein>
<evidence type="ECO:0000313" key="9">
    <source>
        <dbReference type="Proteomes" id="UP001153712"/>
    </source>
</evidence>
<keyword evidence="5" id="KW-0325">Glycoprotein</keyword>
<dbReference type="GO" id="GO:0005549">
    <property type="term" value="F:odorant binding"/>
    <property type="evidence" value="ECO:0007669"/>
    <property type="project" value="InterPro"/>
</dbReference>
<evidence type="ECO:0000256" key="5">
    <source>
        <dbReference type="ARBA" id="ARBA00023180"/>
    </source>
</evidence>
<evidence type="ECO:0000256" key="1">
    <source>
        <dbReference type="ARBA" id="ARBA00004613"/>
    </source>
</evidence>
<accession>A0A9N9TDP0</accession>
<dbReference type="SMART" id="SM00708">
    <property type="entry name" value="PhBP"/>
    <property type="match status" value="1"/>
</dbReference>
<proteinExistence type="inferred from homology"/>
<dbReference type="EMBL" id="OU900105">
    <property type="protein sequence ID" value="CAG9856348.1"/>
    <property type="molecule type" value="Genomic_DNA"/>
</dbReference>
<dbReference type="GO" id="GO:0007608">
    <property type="term" value="P:sensory perception of smell"/>
    <property type="evidence" value="ECO:0007669"/>
    <property type="project" value="TreeGrafter"/>
</dbReference>
<gene>
    <name evidence="8" type="ORF">PHYEVI_LOCUS2771</name>
</gene>
<dbReference type="InterPro" id="IPR036728">
    <property type="entry name" value="PBP_GOBP_sf"/>
</dbReference>
<dbReference type="GO" id="GO:0005615">
    <property type="term" value="C:extracellular space"/>
    <property type="evidence" value="ECO:0007669"/>
    <property type="project" value="TreeGrafter"/>
</dbReference>
<feature type="signal peptide" evidence="7">
    <location>
        <begin position="1"/>
        <end position="17"/>
    </location>
</feature>
<organism evidence="8 9">
    <name type="scientific">Phyllotreta striolata</name>
    <name type="common">Striped flea beetle</name>
    <name type="synonym">Crioceris striolata</name>
    <dbReference type="NCBI Taxonomy" id="444603"/>
    <lineage>
        <taxon>Eukaryota</taxon>
        <taxon>Metazoa</taxon>
        <taxon>Ecdysozoa</taxon>
        <taxon>Arthropoda</taxon>
        <taxon>Hexapoda</taxon>
        <taxon>Insecta</taxon>
        <taxon>Pterygota</taxon>
        <taxon>Neoptera</taxon>
        <taxon>Endopterygota</taxon>
        <taxon>Coleoptera</taxon>
        <taxon>Polyphaga</taxon>
        <taxon>Cucujiformia</taxon>
        <taxon>Chrysomeloidea</taxon>
        <taxon>Chrysomelidae</taxon>
        <taxon>Galerucinae</taxon>
        <taxon>Alticini</taxon>
        <taxon>Phyllotreta</taxon>
    </lineage>
</organism>
<name>A0A9N9TDP0_PHYSR</name>
<evidence type="ECO:0000256" key="4">
    <source>
        <dbReference type="ARBA" id="ARBA00022729"/>
    </source>
</evidence>
<dbReference type="AlphaFoldDB" id="A0A9N9TDP0"/>
<dbReference type="CDD" id="cd23992">
    <property type="entry name" value="PBP_GOBP"/>
    <property type="match status" value="1"/>
</dbReference>
<feature type="chain" id="PRO_5040158918" evidence="7">
    <location>
        <begin position="18"/>
        <end position="134"/>
    </location>
</feature>
<evidence type="ECO:0000256" key="2">
    <source>
        <dbReference type="ARBA" id="ARBA00008098"/>
    </source>
</evidence>